<dbReference type="PANTHER" id="PTHR48122">
    <property type="entry name" value="CENTROMERE PROTEIN H"/>
    <property type="match status" value="1"/>
</dbReference>
<evidence type="ECO:0000313" key="10">
    <source>
        <dbReference type="Proteomes" id="UP001451303"/>
    </source>
</evidence>
<evidence type="ECO:0000256" key="1">
    <source>
        <dbReference type="ARBA" id="ARBA00004123"/>
    </source>
</evidence>
<comment type="caution">
    <text evidence="9">The sequence shown here is derived from an EMBL/GenBank/DDBJ whole genome shotgun (WGS) entry which is preliminary data.</text>
</comment>
<evidence type="ECO:0000259" key="8">
    <source>
        <dbReference type="Pfam" id="PF05837"/>
    </source>
</evidence>
<feature type="domain" description="Centromere protein H C-terminal" evidence="8">
    <location>
        <begin position="18"/>
        <end position="107"/>
    </location>
</feature>
<comment type="subcellular location">
    <subcellularLocation>
        <location evidence="2">Chromosome</location>
        <location evidence="2">Centromere</location>
        <location evidence="2">Kinetochore</location>
    </subcellularLocation>
    <subcellularLocation>
        <location evidence="1">Nucleus</location>
    </subcellularLocation>
</comment>
<sequence length="253" mass="27823">MSAVVPDPNPRHSETEEEALALYDRLQELYIQIGLLQAQQDLSDPQSPTFFTGHFDIDEARTQLLEAKATVELRNYIFESAVVVRPVLRAIHGGTEASPVERSVFTVISFSISSSNIADVCIAKRDILPLIRQRDLISAEAAEQASASYQVRDHILDLELERLRAGQHNATLASELLRLSKTTGTHDVQVDGSTKLGRKLGKTKGELRVSRQKWKTIKGATSALVAGTGVDWARDERLRDLVLDPPGFSTGGP</sequence>
<comment type="similarity">
    <text evidence="7">Belongs to the CENP-H/MCM16 family.</text>
</comment>
<keyword evidence="4" id="KW-0995">Kinetochore</keyword>
<feature type="domain" description="Centromere protein H C-terminal" evidence="8">
    <location>
        <begin position="124"/>
        <end position="245"/>
    </location>
</feature>
<reference evidence="9 10" key="1">
    <citation type="submission" date="2023-09" db="EMBL/GenBank/DDBJ databases">
        <title>Multi-omics analysis of a traditional fermented food reveals byproduct-associated fungal strains for waste-to-food upcycling.</title>
        <authorList>
            <consortium name="Lawrence Berkeley National Laboratory"/>
            <person name="Rekdal V.M."/>
            <person name="Villalobos-Escobedo J.M."/>
            <person name="Rodriguez-Valeron N."/>
            <person name="Garcia M.O."/>
            <person name="Vasquez D.P."/>
            <person name="Damayanti I."/>
            <person name="Sorensen P.M."/>
            <person name="Baidoo E.E."/>
            <person name="De Carvalho A.C."/>
            <person name="Riley R."/>
            <person name="Lipzen A."/>
            <person name="He G."/>
            <person name="Yan M."/>
            <person name="Haridas S."/>
            <person name="Daum C."/>
            <person name="Yoshinaga Y."/>
            <person name="Ng V."/>
            <person name="Grigoriev I.V."/>
            <person name="Munk R."/>
            <person name="Nuraida L."/>
            <person name="Wijaya C.H."/>
            <person name="Morales P.-C."/>
            <person name="Keasling J.D."/>
        </authorList>
    </citation>
    <scope>NUCLEOTIDE SEQUENCE [LARGE SCALE GENOMIC DNA]</scope>
    <source>
        <strain evidence="9 10">FGSC 2613</strain>
    </source>
</reference>
<keyword evidence="5" id="KW-0539">Nucleus</keyword>
<name>A0ABR3D9A3_NEUIN</name>
<evidence type="ECO:0000313" key="9">
    <source>
        <dbReference type="EMBL" id="KAL0469232.1"/>
    </source>
</evidence>
<evidence type="ECO:0000256" key="7">
    <source>
        <dbReference type="ARBA" id="ARBA00025735"/>
    </source>
</evidence>
<evidence type="ECO:0000256" key="6">
    <source>
        <dbReference type="ARBA" id="ARBA00023328"/>
    </source>
</evidence>
<proteinExistence type="inferred from homology"/>
<accession>A0ABR3D9A3</accession>
<gene>
    <name evidence="9" type="ORF">QR685DRAFT_530113</name>
</gene>
<keyword evidence="10" id="KW-1185">Reference proteome</keyword>
<evidence type="ECO:0000256" key="3">
    <source>
        <dbReference type="ARBA" id="ARBA00022454"/>
    </source>
</evidence>
<evidence type="ECO:0000256" key="5">
    <source>
        <dbReference type="ARBA" id="ARBA00023242"/>
    </source>
</evidence>
<organism evidence="9 10">
    <name type="scientific">Neurospora intermedia</name>
    <dbReference type="NCBI Taxonomy" id="5142"/>
    <lineage>
        <taxon>Eukaryota</taxon>
        <taxon>Fungi</taxon>
        <taxon>Dikarya</taxon>
        <taxon>Ascomycota</taxon>
        <taxon>Pezizomycotina</taxon>
        <taxon>Sordariomycetes</taxon>
        <taxon>Sordariomycetidae</taxon>
        <taxon>Sordariales</taxon>
        <taxon>Sordariaceae</taxon>
        <taxon>Neurospora</taxon>
    </lineage>
</organism>
<dbReference type="Pfam" id="PF05837">
    <property type="entry name" value="CENP-H"/>
    <property type="match status" value="2"/>
</dbReference>
<dbReference type="InterPro" id="IPR008426">
    <property type="entry name" value="CENP-H_C"/>
</dbReference>
<keyword evidence="6" id="KW-0137">Centromere</keyword>
<evidence type="ECO:0000256" key="4">
    <source>
        <dbReference type="ARBA" id="ARBA00022838"/>
    </source>
</evidence>
<dbReference type="Proteomes" id="UP001451303">
    <property type="component" value="Unassembled WGS sequence"/>
</dbReference>
<dbReference type="EMBL" id="JAVLET010000006">
    <property type="protein sequence ID" value="KAL0469232.1"/>
    <property type="molecule type" value="Genomic_DNA"/>
</dbReference>
<dbReference type="PANTHER" id="PTHR48122:SF1">
    <property type="entry name" value="CENTROMERE PROTEIN H"/>
    <property type="match status" value="1"/>
</dbReference>
<keyword evidence="3" id="KW-0158">Chromosome</keyword>
<dbReference type="InterPro" id="IPR040034">
    <property type="entry name" value="CENP-H"/>
</dbReference>
<evidence type="ECO:0000256" key="2">
    <source>
        <dbReference type="ARBA" id="ARBA00004629"/>
    </source>
</evidence>
<protein>
    <submittedName>
        <fullName evidence="9">Centromere protein H (CENP-H) domain-containing protein</fullName>
    </submittedName>
</protein>